<keyword evidence="6" id="KW-1185">Reference proteome</keyword>
<dbReference type="PANTHER" id="PTHR35936">
    <property type="entry name" value="MEMBRANE-BOUND LYTIC MUREIN TRANSGLYCOSYLASE F"/>
    <property type="match status" value="1"/>
</dbReference>
<comment type="similarity">
    <text evidence="1">Belongs to the bacterial solute-binding protein 3 family.</text>
</comment>
<protein>
    <submittedName>
        <fullName evidence="5">Amino acid ABC transporter substrate-binding protein, PAAT family (TC 3.A.1.3.-)</fullName>
    </submittedName>
</protein>
<dbReference type="Pfam" id="PF00497">
    <property type="entry name" value="SBP_bac_3"/>
    <property type="match status" value="1"/>
</dbReference>
<reference evidence="5 6" key="1">
    <citation type="submission" date="2016-10" db="EMBL/GenBank/DDBJ databases">
        <authorList>
            <person name="de Groot N.N."/>
        </authorList>
    </citation>
    <scope>NUCLEOTIDE SEQUENCE [LARGE SCALE GENOMIC DNA]</scope>
    <source>
        <strain evidence="5 6">CGMCC 1.7059</strain>
    </source>
</reference>
<accession>A0A1H2Y3E8</accession>
<name>A0A1H2Y3E8_9GAMM</name>
<feature type="domain" description="Solute-binding protein family 3/N-terminal" evidence="4">
    <location>
        <begin position="22"/>
        <end position="241"/>
    </location>
</feature>
<evidence type="ECO:0000256" key="1">
    <source>
        <dbReference type="ARBA" id="ARBA00010333"/>
    </source>
</evidence>
<dbReference type="SUPFAM" id="SSF53850">
    <property type="entry name" value="Periplasmic binding protein-like II"/>
    <property type="match status" value="1"/>
</dbReference>
<evidence type="ECO:0000256" key="2">
    <source>
        <dbReference type="ARBA" id="ARBA00022729"/>
    </source>
</evidence>
<proteinExistence type="inferred from homology"/>
<feature type="chain" id="PRO_5011461878" evidence="3">
    <location>
        <begin position="20"/>
        <end position="256"/>
    </location>
</feature>
<evidence type="ECO:0000313" key="5">
    <source>
        <dbReference type="EMBL" id="SDW99119.1"/>
    </source>
</evidence>
<dbReference type="Proteomes" id="UP000199675">
    <property type="component" value="Unassembled WGS sequence"/>
</dbReference>
<evidence type="ECO:0000313" key="6">
    <source>
        <dbReference type="Proteomes" id="UP000199675"/>
    </source>
</evidence>
<feature type="signal peptide" evidence="3">
    <location>
        <begin position="1"/>
        <end position="19"/>
    </location>
</feature>
<dbReference type="RefSeq" id="WP_245725981.1">
    <property type="nucleotide sequence ID" value="NZ_FNNE01000005.1"/>
</dbReference>
<keyword evidence="2 3" id="KW-0732">Signal</keyword>
<dbReference type="PANTHER" id="PTHR35936:SF17">
    <property type="entry name" value="ARGININE-BINDING EXTRACELLULAR PROTEIN ARTP"/>
    <property type="match status" value="1"/>
</dbReference>
<dbReference type="SMART" id="SM00062">
    <property type="entry name" value="PBPb"/>
    <property type="match status" value="1"/>
</dbReference>
<evidence type="ECO:0000256" key="3">
    <source>
        <dbReference type="SAM" id="SignalP"/>
    </source>
</evidence>
<dbReference type="AlphaFoldDB" id="A0A1H2Y3E8"/>
<dbReference type="STRING" id="488533.SAMN04487960_105235"/>
<evidence type="ECO:0000259" key="4">
    <source>
        <dbReference type="SMART" id="SM00062"/>
    </source>
</evidence>
<organism evidence="5 6">
    <name type="scientific">Marinobacter mobilis</name>
    <dbReference type="NCBI Taxonomy" id="488533"/>
    <lineage>
        <taxon>Bacteria</taxon>
        <taxon>Pseudomonadati</taxon>
        <taxon>Pseudomonadota</taxon>
        <taxon>Gammaproteobacteria</taxon>
        <taxon>Pseudomonadales</taxon>
        <taxon>Marinobacteraceae</taxon>
        <taxon>Marinobacter</taxon>
    </lineage>
</organism>
<dbReference type="EMBL" id="FNNE01000005">
    <property type="protein sequence ID" value="SDW99119.1"/>
    <property type="molecule type" value="Genomic_DNA"/>
</dbReference>
<dbReference type="InterPro" id="IPR001638">
    <property type="entry name" value="Solute-binding_3/MltF_N"/>
</dbReference>
<dbReference type="Gene3D" id="3.40.190.10">
    <property type="entry name" value="Periplasmic binding protein-like II"/>
    <property type="match status" value="2"/>
</dbReference>
<gene>
    <name evidence="5" type="ORF">SAMN04487960_105235</name>
</gene>
<sequence length="256" mass="29693">MVRLIILAMGALMVSQCLAGETVRVGVNHAPPYRIIAEGGVSGFYVEVFEEIADRLDWDVQYIQAPFRRILRLMESGEVDFMLGPLKTAEREVYMDYVVDAFPPERRLFFYRQPQNRILSYDDLLDKRIGVLRGSRYFPAFDNDPRLIREAGIRYENLMRMLERDYVDVVIAPELVGLYTLKQEGVEAEVSPFFVPGERSWIAVSRKSRLLPYGDAIRQAMAEIQAWHIYDRLLLRYLQRTSRMGEPSVTEEVSVQ</sequence>